<keyword evidence="3 5" id="KW-1133">Transmembrane helix</keyword>
<feature type="transmembrane region" description="Helical" evidence="5">
    <location>
        <begin position="369"/>
        <end position="389"/>
    </location>
</feature>
<dbReference type="InterPro" id="IPR011385">
    <property type="entry name" value="Site-sp_rcmbase"/>
</dbReference>
<dbReference type="Pfam" id="PF10136">
    <property type="entry name" value="SpecificRecomb"/>
    <property type="match status" value="1"/>
</dbReference>
<evidence type="ECO:0000313" key="6">
    <source>
        <dbReference type="EMBL" id="GGP00968.1"/>
    </source>
</evidence>
<reference evidence="7" key="1">
    <citation type="journal article" date="2019" name="Int. J. Syst. Evol. Microbiol.">
        <title>The Global Catalogue of Microorganisms (GCM) 10K type strain sequencing project: providing services to taxonomists for standard genome sequencing and annotation.</title>
        <authorList>
            <consortium name="The Broad Institute Genomics Platform"/>
            <consortium name="The Broad Institute Genome Sequencing Center for Infectious Disease"/>
            <person name="Wu L."/>
            <person name="Ma J."/>
        </authorList>
    </citation>
    <scope>NUCLEOTIDE SEQUENCE [LARGE SCALE GENOMIC DNA]</scope>
    <source>
        <strain evidence="7">CGMCC 1.7656</strain>
    </source>
</reference>
<evidence type="ECO:0000256" key="1">
    <source>
        <dbReference type="ARBA" id="ARBA00004141"/>
    </source>
</evidence>
<feature type="transmembrane region" description="Helical" evidence="5">
    <location>
        <begin position="343"/>
        <end position="363"/>
    </location>
</feature>
<dbReference type="InterPro" id="IPR023271">
    <property type="entry name" value="Aquaporin-like"/>
</dbReference>
<feature type="transmembrane region" description="Helical" evidence="5">
    <location>
        <begin position="545"/>
        <end position="565"/>
    </location>
</feature>
<evidence type="ECO:0000256" key="3">
    <source>
        <dbReference type="ARBA" id="ARBA00022989"/>
    </source>
</evidence>
<feature type="transmembrane region" description="Helical" evidence="5">
    <location>
        <begin position="482"/>
        <end position="503"/>
    </location>
</feature>
<keyword evidence="2 5" id="KW-0812">Transmembrane</keyword>
<gene>
    <name evidence="6" type="ORF">GCM10010992_00060</name>
</gene>
<keyword evidence="7" id="KW-1185">Reference proteome</keyword>
<feature type="transmembrane region" description="Helical" evidence="5">
    <location>
        <begin position="433"/>
        <end position="462"/>
    </location>
</feature>
<name>A0ABQ2NES3_9FLAO</name>
<dbReference type="Proteomes" id="UP000620064">
    <property type="component" value="Unassembled WGS sequence"/>
</dbReference>
<evidence type="ECO:0000256" key="4">
    <source>
        <dbReference type="ARBA" id="ARBA00023136"/>
    </source>
</evidence>
<dbReference type="RefSeq" id="WP_188616029.1">
    <property type="nucleotide sequence ID" value="NZ_BMLV01000001.1"/>
</dbReference>
<sequence length="677" mass="78370">MNFRKFFEKESSKELLERYFSFKNETRDLQPFAQIFKALQDEDVNELIDFLKSNSEIKENLIYYIKNIFENRAFNLSLTEANILSENAFFPELRKRILDKFLPPVEEANTVSEVISEVFFRDKADFKYIKKIYRQQSDELFKLLRLDTLIMLPRVKKELIFSMNILGWRVVGNALEVDVLKMAPEYKDFDNPFLALQKELEWYFKDFEKDNSIVLDSKNVHYKQIKIYLKQGFAFVNTAFKNASTYGISSKINLALLKIRQQLQRISEILELLVINKESDVSVNSKALVTSILEYKSHRNNIRDLVYDSTTLMSHLITSHTAETGTNYITTSKKEYWLMLKKASGGGIIVGALCVMKMLYAYFPGSDFYHAFLYSFNYSMGFIMIYLMNFTLATKQPAMTAATMAKVLSDSKNTRKNYTEFAHLVSKLFRSQFIAFIGNVLWSFPVALAIIYGLDVLFGYNFAAGEKASKLIHDLDPFKSKALLHASLAGVYLFISGVIAGNVGNRSVFYKIPERIENNPYIKNIFGKNFAEGLSRYYSNNWAGIMSNFWLGIFLGSTATVAHFFNLDIDIRHITFAGGNFAIGLYGKEFSVDLYTFWISFVTVFLIGFCNFIVSFGLSMFLAFRSRKVRFGEVKIINKHIIRYFLRHPLIFFLPIRSSLDESSKKLMEEFTKRTNH</sequence>
<organism evidence="6 7">
    <name type="scientific">Cloacibacterium rupense</name>
    <dbReference type="NCBI Taxonomy" id="517423"/>
    <lineage>
        <taxon>Bacteria</taxon>
        <taxon>Pseudomonadati</taxon>
        <taxon>Bacteroidota</taxon>
        <taxon>Flavobacteriia</taxon>
        <taxon>Flavobacteriales</taxon>
        <taxon>Weeksellaceae</taxon>
    </lineage>
</organism>
<protein>
    <submittedName>
        <fullName evidence="6">Recombinase</fullName>
    </submittedName>
</protein>
<accession>A0ABQ2NES3</accession>
<comment type="caution">
    <text evidence="6">The sequence shown here is derived from an EMBL/GenBank/DDBJ whole genome shotgun (WGS) entry which is preliminary data.</text>
</comment>
<evidence type="ECO:0000313" key="7">
    <source>
        <dbReference type="Proteomes" id="UP000620064"/>
    </source>
</evidence>
<feature type="transmembrane region" description="Helical" evidence="5">
    <location>
        <begin position="595"/>
        <end position="624"/>
    </location>
</feature>
<proteinExistence type="predicted"/>
<keyword evidence="4 5" id="KW-0472">Membrane</keyword>
<dbReference type="EMBL" id="BMLV01000001">
    <property type="protein sequence ID" value="GGP00968.1"/>
    <property type="molecule type" value="Genomic_DNA"/>
</dbReference>
<evidence type="ECO:0000256" key="5">
    <source>
        <dbReference type="SAM" id="Phobius"/>
    </source>
</evidence>
<comment type="subcellular location">
    <subcellularLocation>
        <location evidence="1">Membrane</location>
        <topology evidence="1">Multi-pass membrane protein</topology>
    </subcellularLocation>
</comment>
<evidence type="ECO:0000256" key="2">
    <source>
        <dbReference type="ARBA" id="ARBA00022692"/>
    </source>
</evidence>
<dbReference type="Gene3D" id="1.20.1080.10">
    <property type="entry name" value="Glycerol uptake facilitator protein"/>
    <property type="match status" value="1"/>
</dbReference>